<evidence type="ECO:0000256" key="1">
    <source>
        <dbReference type="SAM" id="Phobius"/>
    </source>
</evidence>
<dbReference type="SMART" id="SM00014">
    <property type="entry name" value="acidPPc"/>
    <property type="match status" value="1"/>
</dbReference>
<reference evidence="3 4" key="1">
    <citation type="submission" date="2020-02" db="EMBL/GenBank/DDBJ databases">
        <title>Fructobacillus sp. isolated from paper mulberry of Taiwan.</title>
        <authorList>
            <person name="Lin S.-T."/>
        </authorList>
    </citation>
    <scope>NUCLEOTIDE SEQUENCE [LARGE SCALE GENOMIC DNA]</scope>
    <source>
        <strain evidence="3 4">S1-1</strain>
    </source>
</reference>
<accession>A0ABS5QXA5</accession>
<evidence type="ECO:0000313" key="3">
    <source>
        <dbReference type="EMBL" id="MBS9337751.1"/>
    </source>
</evidence>
<keyword evidence="1" id="KW-0812">Transmembrane</keyword>
<organism evidence="3 4">
    <name type="scientific">Fructobacillus parabroussonetiae</name>
    <dbReference type="NCBI Taxonomy" id="2713174"/>
    <lineage>
        <taxon>Bacteria</taxon>
        <taxon>Bacillati</taxon>
        <taxon>Bacillota</taxon>
        <taxon>Bacilli</taxon>
        <taxon>Lactobacillales</taxon>
        <taxon>Lactobacillaceae</taxon>
        <taxon>Fructobacillus</taxon>
    </lineage>
</organism>
<feature type="transmembrane region" description="Helical" evidence="1">
    <location>
        <begin position="138"/>
        <end position="157"/>
    </location>
</feature>
<evidence type="ECO:0000259" key="2">
    <source>
        <dbReference type="SMART" id="SM00014"/>
    </source>
</evidence>
<keyword evidence="4" id="KW-1185">Reference proteome</keyword>
<feature type="transmembrane region" description="Helical" evidence="1">
    <location>
        <begin position="256"/>
        <end position="273"/>
    </location>
</feature>
<protein>
    <submittedName>
        <fullName evidence="3">Phosphatase PAP2 family protein</fullName>
    </submittedName>
</protein>
<dbReference type="SUPFAM" id="SSF48317">
    <property type="entry name" value="Acid phosphatase/Vanadium-dependent haloperoxidase"/>
    <property type="match status" value="1"/>
</dbReference>
<sequence length="311" mass="36254">MKKKEFYTTKKEKNIGIAFIFLIFVLMLIGTLFDQKISNILITNHSIFSHIFEHYTVQGKNFVYLICFEIITWIIWRLVKEHILRIILTTGLVLIDLNQMRSVLYDYVFYTAAVLHNHKIGQSWADSFNTSQLVNPKLGFLFDVLSIFFTFVCSYYFHKWIQKQSQDELDYSLRAALAGIFVIVAVSTSLETLKELWGRARPRDLSTIMGTGFSAWYKINPGTEYRSFPSGHSTLSWFYLYLPFLVPRKNIKWQRILTWLAVFIGVCSAYGRVRLGAHWLTDVTIATFIVVLAVYTASRFLDAHFVEHPKH</sequence>
<dbReference type="Gene3D" id="1.20.144.10">
    <property type="entry name" value="Phosphatidic acid phosphatase type 2/haloperoxidase"/>
    <property type="match status" value="1"/>
</dbReference>
<dbReference type="RefSeq" id="WP_213821963.1">
    <property type="nucleotide sequence ID" value="NZ_JAAMFL010000007.1"/>
</dbReference>
<dbReference type="EMBL" id="JAAMFL010000007">
    <property type="protein sequence ID" value="MBS9337751.1"/>
    <property type="molecule type" value="Genomic_DNA"/>
</dbReference>
<feature type="domain" description="Phosphatidic acid phosphatase type 2/haloperoxidase" evidence="2">
    <location>
        <begin position="178"/>
        <end position="298"/>
    </location>
</feature>
<comment type="caution">
    <text evidence="3">The sequence shown here is derived from an EMBL/GenBank/DDBJ whole genome shotgun (WGS) entry which is preliminary data.</text>
</comment>
<feature type="transmembrane region" description="Helical" evidence="1">
    <location>
        <begin position="172"/>
        <end position="193"/>
    </location>
</feature>
<dbReference type="Proteomes" id="UP001519503">
    <property type="component" value="Unassembled WGS sequence"/>
</dbReference>
<keyword evidence="1" id="KW-0472">Membrane</keyword>
<feature type="transmembrane region" description="Helical" evidence="1">
    <location>
        <begin position="279"/>
        <end position="301"/>
    </location>
</feature>
<evidence type="ECO:0000313" key="4">
    <source>
        <dbReference type="Proteomes" id="UP001519503"/>
    </source>
</evidence>
<feature type="transmembrane region" description="Helical" evidence="1">
    <location>
        <begin position="15"/>
        <end position="33"/>
    </location>
</feature>
<feature type="transmembrane region" description="Helical" evidence="1">
    <location>
        <begin position="62"/>
        <end position="79"/>
    </location>
</feature>
<gene>
    <name evidence="3" type="ORF">G6R30_04655</name>
</gene>
<proteinExistence type="predicted"/>
<keyword evidence="1" id="KW-1133">Transmembrane helix</keyword>
<name>A0ABS5QXA5_9LACO</name>
<dbReference type="Pfam" id="PF01569">
    <property type="entry name" value="PAP2"/>
    <property type="match status" value="1"/>
</dbReference>
<dbReference type="InterPro" id="IPR000326">
    <property type="entry name" value="PAP2/HPO"/>
</dbReference>
<dbReference type="InterPro" id="IPR036938">
    <property type="entry name" value="PAP2/HPO_sf"/>
</dbReference>